<reference evidence="2" key="1">
    <citation type="submission" date="2022-01" db="EMBL/GenBank/DDBJ databases">
        <title>Nocardioidaceae gen. sp. A5X3R13.</title>
        <authorList>
            <person name="Lopez Marin M.A."/>
            <person name="Uhlik O."/>
        </authorList>
    </citation>
    <scope>NUCLEOTIDE SEQUENCE</scope>
    <source>
        <strain evidence="2">A5X3R13</strain>
    </source>
</reference>
<gene>
    <name evidence="2" type="ORF">L0C25_14335</name>
</gene>
<evidence type="ECO:0000256" key="1">
    <source>
        <dbReference type="SAM" id="Phobius"/>
    </source>
</evidence>
<keyword evidence="3" id="KW-1185">Reference proteome</keyword>
<proteinExistence type="predicted"/>
<dbReference type="KEGG" id="sgrg:L0C25_14335"/>
<dbReference type="Proteomes" id="UP001164390">
    <property type="component" value="Chromosome"/>
</dbReference>
<sequence length="117" mass="12485">MARTSRIDATGAPVVAGSVGLLLGWLVSGIAYASGPLPDALCALVWLLVAGGIAYWLYQRMTGPYADWTDDKLVNTRLGRWIVTVAALLALVTVIRIITGIGNDDDLGLMLWGFQPL</sequence>
<protein>
    <submittedName>
        <fullName evidence="2">Uncharacterized protein</fullName>
    </submittedName>
</protein>
<keyword evidence="1" id="KW-0472">Membrane</keyword>
<accession>A0AA46YK78</accession>
<feature type="transmembrane region" description="Helical" evidence="1">
    <location>
        <begin position="40"/>
        <end position="58"/>
    </location>
</feature>
<evidence type="ECO:0000313" key="3">
    <source>
        <dbReference type="Proteomes" id="UP001164390"/>
    </source>
</evidence>
<dbReference type="EMBL" id="CP094970">
    <property type="protein sequence ID" value="UYM03718.1"/>
    <property type="molecule type" value="Genomic_DNA"/>
</dbReference>
<name>A0AA46YK78_9ACTN</name>
<keyword evidence="1" id="KW-1133">Transmembrane helix</keyword>
<organism evidence="2 3">
    <name type="scientific">Solicola gregarius</name>
    <dbReference type="NCBI Taxonomy" id="2908642"/>
    <lineage>
        <taxon>Bacteria</taxon>
        <taxon>Bacillati</taxon>
        <taxon>Actinomycetota</taxon>
        <taxon>Actinomycetes</taxon>
        <taxon>Propionibacteriales</taxon>
        <taxon>Nocardioidaceae</taxon>
        <taxon>Solicola</taxon>
    </lineage>
</organism>
<feature type="transmembrane region" description="Helical" evidence="1">
    <location>
        <begin position="78"/>
        <end position="98"/>
    </location>
</feature>
<dbReference type="RefSeq" id="WP_271632355.1">
    <property type="nucleotide sequence ID" value="NZ_CP094970.1"/>
</dbReference>
<dbReference type="AlphaFoldDB" id="A0AA46YK78"/>
<evidence type="ECO:0000313" key="2">
    <source>
        <dbReference type="EMBL" id="UYM03718.1"/>
    </source>
</evidence>
<keyword evidence="1" id="KW-0812">Transmembrane</keyword>
<feature type="transmembrane region" description="Helical" evidence="1">
    <location>
        <begin position="12"/>
        <end position="33"/>
    </location>
</feature>